<dbReference type="EMBL" id="BARV01034023">
    <property type="protein sequence ID" value="GAI56285.1"/>
    <property type="molecule type" value="Genomic_DNA"/>
</dbReference>
<dbReference type="InterPro" id="IPR004477">
    <property type="entry name" value="ComEC_N"/>
</dbReference>
<keyword evidence="1" id="KW-1133">Transmembrane helix</keyword>
<proteinExistence type="predicted"/>
<feature type="domain" description="ComEC/Rec2-related protein" evidence="2">
    <location>
        <begin position="7"/>
        <end position="61"/>
    </location>
</feature>
<protein>
    <recommendedName>
        <fullName evidence="2">ComEC/Rec2-related protein domain-containing protein</fullName>
    </recommendedName>
</protein>
<accession>X1QZK0</accession>
<name>X1QZK0_9ZZZZ</name>
<comment type="caution">
    <text evidence="3">The sequence shown here is derived from an EMBL/GenBank/DDBJ whole genome shotgun (WGS) entry which is preliminary data.</text>
</comment>
<feature type="transmembrane region" description="Helical" evidence="1">
    <location>
        <begin position="6"/>
        <end position="23"/>
    </location>
</feature>
<organism evidence="3">
    <name type="scientific">marine sediment metagenome</name>
    <dbReference type="NCBI Taxonomy" id="412755"/>
    <lineage>
        <taxon>unclassified sequences</taxon>
        <taxon>metagenomes</taxon>
        <taxon>ecological metagenomes</taxon>
    </lineage>
</organism>
<dbReference type="AlphaFoldDB" id="X1QZK0"/>
<evidence type="ECO:0000259" key="2">
    <source>
        <dbReference type="Pfam" id="PF03772"/>
    </source>
</evidence>
<keyword evidence="1" id="KW-0812">Transmembrane</keyword>
<sequence>IKNPLSVSMAAWLGIFPLSAYFFSKVSLISVISNIFIVPLTAIAVILGFIIFFLGLISIPVTNKENIIVARTTEGRNPVIEAYMININTTKIILVLFGRRREFKK</sequence>
<evidence type="ECO:0000313" key="3">
    <source>
        <dbReference type="EMBL" id="GAI56285.1"/>
    </source>
</evidence>
<keyword evidence="1" id="KW-0472">Membrane</keyword>
<gene>
    <name evidence="3" type="ORF">S06H3_53371</name>
</gene>
<dbReference type="Pfam" id="PF03772">
    <property type="entry name" value="Competence"/>
    <property type="match status" value="1"/>
</dbReference>
<feature type="transmembrane region" description="Helical" evidence="1">
    <location>
        <begin position="35"/>
        <end position="59"/>
    </location>
</feature>
<feature type="transmembrane region" description="Helical" evidence="1">
    <location>
        <begin position="79"/>
        <end position="97"/>
    </location>
</feature>
<feature type="non-terminal residue" evidence="3">
    <location>
        <position position="1"/>
    </location>
</feature>
<reference evidence="3" key="1">
    <citation type="journal article" date="2014" name="Front. Microbiol.">
        <title>High frequency of phylogenetically diverse reductive dehalogenase-homologous genes in deep subseafloor sedimentary metagenomes.</title>
        <authorList>
            <person name="Kawai M."/>
            <person name="Futagami T."/>
            <person name="Toyoda A."/>
            <person name="Takaki Y."/>
            <person name="Nishi S."/>
            <person name="Hori S."/>
            <person name="Arai W."/>
            <person name="Tsubouchi T."/>
            <person name="Morono Y."/>
            <person name="Uchiyama I."/>
            <person name="Ito T."/>
            <person name="Fujiyama A."/>
            <person name="Inagaki F."/>
            <person name="Takami H."/>
        </authorList>
    </citation>
    <scope>NUCLEOTIDE SEQUENCE</scope>
    <source>
        <strain evidence="3">Expedition CK06-06</strain>
    </source>
</reference>
<evidence type="ECO:0000256" key="1">
    <source>
        <dbReference type="SAM" id="Phobius"/>
    </source>
</evidence>